<evidence type="ECO:0000313" key="3">
    <source>
        <dbReference type="EMBL" id="QCP12558.1"/>
    </source>
</evidence>
<dbReference type="EMBL" id="CP040017">
    <property type="protein sequence ID" value="QCP12558.1"/>
    <property type="molecule type" value="Genomic_DNA"/>
</dbReference>
<reference evidence="2 5" key="2">
    <citation type="submission" date="2020-08" db="EMBL/GenBank/DDBJ databases">
        <title>Genomic Encyclopedia of Type Strains, Phase III (KMG-III): the genomes of soil and plant-associated and newly described type strains.</title>
        <authorList>
            <person name="Whitman W."/>
        </authorList>
    </citation>
    <scope>NUCLEOTIDE SEQUENCE [LARGE SCALE GENOMIC DNA]</scope>
    <source>
        <strain evidence="2 5">CECT 7753</strain>
    </source>
</reference>
<dbReference type="RefSeq" id="WP_137315392.1">
    <property type="nucleotide sequence ID" value="NZ_CP040017.1"/>
</dbReference>
<name>A0A4P8HUU6_9BURK</name>
<protein>
    <recommendedName>
        <fullName evidence="6">Oligosaccharide flippase family protein</fullName>
    </recommendedName>
</protein>
<dbReference type="AlphaFoldDB" id="A0A4P8HUU6"/>
<organism evidence="2 5">
    <name type="scientific">Pseudoduganella umbonata</name>
    <dbReference type="NCBI Taxonomy" id="864828"/>
    <lineage>
        <taxon>Bacteria</taxon>
        <taxon>Pseudomonadati</taxon>
        <taxon>Pseudomonadota</taxon>
        <taxon>Betaproteobacteria</taxon>
        <taxon>Burkholderiales</taxon>
        <taxon>Oxalobacteraceae</taxon>
        <taxon>Telluria group</taxon>
        <taxon>Pseudoduganella</taxon>
    </lineage>
</organism>
<feature type="transmembrane region" description="Helical" evidence="1">
    <location>
        <begin position="171"/>
        <end position="187"/>
    </location>
</feature>
<sequence>MSKLRFPRAVYSVTSQGLVSACNFLLCLALLYFADARHYVAFLLFLNIVQLLTGLQNALFISPVGVLVPRMEPIDVARAEKLAYRLAMLVALAGLPFIAVFLTEPPHYDATALGVVGATFVGTILLLQREIARNACLVRSDLTVLVKYDAIYFAMAMVLTVAAVWLHQLSFVLAVVAFALPAFLSRLSRPQWPAARQVVPEKAVKAFDPTFRDEVRQVVKWSVPGVVVTWLFSNGYWFILERTQDTATVANMGAARLLFAPVGLLIQGWLMQLRPLSVSMAHDGRIADLRSRVMRHSALGAIGVGLVTAVGYVLLEFFPQYLPKSMRVPGVVDYVFVWGVYFAVFWFRSGISTLLQAKAAGFRTVFFANVAVCAVFYVLFAASLGNVAPPLSLATLIVAELLMIYLLNRRLND</sequence>
<evidence type="ECO:0000313" key="4">
    <source>
        <dbReference type="Proteomes" id="UP000298763"/>
    </source>
</evidence>
<keyword evidence="1" id="KW-0812">Transmembrane</keyword>
<feature type="transmembrane region" description="Helical" evidence="1">
    <location>
        <begin position="252"/>
        <end position="272"/>
    </location>
</feature>
<feature type="transmembrane region" description="Helical" evidence="1">
    <location>
        <begin position="148"/>
        <end position="165"/>
    </location>
</feature>
<feature type="transmembrane region" description="Helical" evidence="1">
    <location>
        <begin position="293"/>
        <end position="315"/>
    </location>
</feature>
<feature type="transmembrane region" description="Helical" evidence="1">
    <location>
        <begin position="108"/>
        <end position="127"/>
    </location>
</feature>
<reference evidence="3 4" key="1">
    <citation type="submission" date="2019-05" db="EMBL/GenBank/DDBJ databases">
        <title>Draft Genome Sequences of Six Type Strains of the Genus Massilia.</title>
        <authorList>
            <person name="Miess H."/>
            <person name="Frediansyhah A."/>
            <person name="Gross H."/>
        </authorList>
    </citation>
    <scope>NUCLEOTIDE SEQUENCE [LARGE SCALE GENOMIC DNA]</scope>
    <source>
        <strain evidence="3 4">DSMZ 26121</strain>
    </source>
</reference>
<keyword evidence="4" id="KW-1185">Reference proteome</keyword>
<feature type="transmembrane region" description="Helical" evidence="1">
    <location>
        <begin position="335"/>
        <end position="355"/>
    </location>
</feature>
<dbReference type="EMBL" id="JACHXS010000005">
    <property type="protein sequence ID" value="MBB3222342.1"/>
    <property type="molecule type" value="Genomic_DNA"/>
</dbReference>
<evidence type="ECO:0000313" key="2">
    <source>
        <dbReference type="EMBL" id="MBB3222342.1"/>
    </source>
</evidence>
<feature type="transmembrane region" description="Helical" evidence="1">
    <location>
        <begin position="362"/>
        <end position="382"/>
    </location>
</feature>
<gene>
    <name evidence="3" type="ORF">FCL38_20590</name>
    <name evidence="2" type="ORF">FHS02_003161</name>
</gene>
<proteinExistence type="predicted"/>
<dbReference type="OrthoDB" id="7056654at2"/>
<evidence type="ECO:0008006" key="6">
    <source>
        <dbReference type="Google" id="ProtNLM"/>
    </source>
</evidence>
<feature type="transmembrane region" description="Helical" evidence="1">
    <location>
        <begin position="82"/>
        <end position="102"/>
    </location>
</feature>
<keyword evidence="1" id="KW-1133">Transmembrane helix</keyword>
<dbReference type="Proteomes" id="UP000298763">
    <property type="component" value="Chromosome"/>
</dbReference>
<feature type="transmembrane region" description="Helical" evidence="1">
    <location>
        <begin position="39"/>
        <end position="61"/>
    </location>
</feature>
<keyword evidence="1" id="KW-0472">Membrane</keyword>
<evidence type="ECO:0000313" key="5">
    <source>
        <dbReference type="Proteomes" id="UP000584325"/>
    </source>
</evidence>
<feature type="transmembrane region" description="Helical" evidence="1">
    <location>
        <begin position="221"/>
        <end position="240"/>
    </location>
</feature>
<feature type="transmembrane region" description="Helical" evidence="1">
    <location>
        <begin position="9"/>
        <end position="33"/>
    </location>
</feature>
<dbReference type="Proteomes" id="UP000584325">
    <property type="component" value="Unassembled WGS sequence"/>
</dbReference>
<evidence type="ECO:0000256" key="1">
    <source>
        <dbReference type="SAM" id="Phobius"/>
    </source>
</evidence>
<dbReference type="PROSITE" id="PS51257">
    <property type="entry name" value="PROKAR_LIPOPROTEIN"/>
    <property type="match status" value="1"/>
</dbReference>
<feature type="transmembrane region" description="Helical" evidence="1">
    <location>
        <begin position="388"/>
        <end position="407"/>
    </location>
</feature>
<accession>A0A4P8HUU6</accession>